<evidence type="ECO:0000313" key="3">
    <source>
        <dbReference type="EMBL" id="THF55386.1"/>
    </source>
</evidence>
<dbReference type="PANTHER" id="PTHR34406:SF1">
    <property type="entry name" value="PROTEIN YCEI"/>
    <property type="match status" value="1"/>
</dbReference>
<organism evidence="3 4">
    <name type="scientific">Pseudothauera rhizosphaerae</name>
    <dbReference type="NCBI Taxonomy" id="2565932"/>
    <lineage>
        <taxon>Bacteria</taxon>
        <taxon>Pseudomonadati</taxon>
        <taxon>Pseudomonadota</taxon>
        <taxon>Betaproteobacteria</taxon>
        <taxon>Rhodocyclales</taxon>
        <taxon>Zoogloeaceae</taxon>
        <taxon>Pseudothauera</taxon>
    </lineage>
</organism>
<dbReference type="SUPFAM" id="SSF101874">
    <property type="entry name" value="YceI-like"/>
    <property type="match status" value="1"/>
</dbReference>
<feature type="domain" description="Lipid/polyisoprenoid-binding YceI-like" evidence="2">
    <location>
        <begin position="26"/>
        <end position="186"/>
    </location>
</feature>
<dbReference type="EMBL" id="SSOD01000024">
    <property type="protein sequence ID" value="THF55386.1"/>
    <property type="molecule type" value="Genomic_DNA"/>
</dbReference>
<sequence>MTRSLSVLLASLSLATFAGSAVAANYGQVLAERSAVSFVSKQMGVEVGGSFGKFDASLQFDPASPEQGRARLEIELASIDAGSKDANDEVVGKAWFNVKEHPRATFESTAVKALGGNRFEVTGQLTIKGRTRPATAPFTFREDGGNGVFEGEFTLKRLDFAIGEGMWSDVGVVADEVKVRFNVVAAAAR</sequence>
<evidence type="ECO:0000313" key="4">
    <source>
        <dbReference type="Proteomes" id="UP000307956"/>
    </source>
</evidence>
<evidence type="ECO:0000259" key="2">
    <source>
        <dbReference type="SMART" id="SM00867"/>
    </source>
</evidence>
<evidence type="ECO:0000256" key="1">
    <source>
        <dbReference type="SAM" id="SignalP"/>
    </source>
</evidence>
<protein>
    <submittedName>
        <fullName evidence="3">YceI family protein</fullName>
    </submittedName>
</protein>
<dbReference type="RefSeq" id="WP_136386956.1">
    <property type="nucleotide sequence ID" value="NZ_SSOD01000024.1"/>
</dbReference>
<feature type="signal peptide" evidence="1">
    <location>
        <begin position="1"/>
        <end position="23"/>
    </location>
</feature>
<dbReference type="AlphaFoldDB" id="A0A4S4A9Y3"/>
<keyword evidence="1" id="KW-0732">Signal</keyword>
<feature type="chain" id="PRO_5020498443" evidence="1">
    <location>
        <begin position="24"/>
        <end position="189"/>
    </location>
</feature>
<keyword evidence="4" id="KW-1185">Reference proteome</keyword>
<dbReference type="Pfam" id="PF04264">
    <property type="entry name" value="YceI"/>
    <property type="match status" value="1"/>
</dbReference>
<dbReference type="Gene3D" id="2.40.128.110">
    <property type="entry name" value="Lipid/polyisoprenoid-binding, YceI-like"/>
    <property type="match status" value="1"/>
</dbReference>
<dbReference type="PANTHER" id="PTHR34406">
    <property type="entry name" value="PROTEIN YCEI"/>
    <property type="match status" value="1"/>
</dbReference>
<gene>
    <name evidence="3" type="ORF">E6O51_20835</name>
</gene>
<reference evidence="3 4" key="1">
    <citation type="submission" date="2019-04" db="EMBL/GenBank/DDBJ databases">
        <title>Azoarcus rhizosphaerae sp. nov. isolated from rhizosphere of Ficus religiosa.</title>
        <authorList>
            <person name="Lin S.-Y."/>
            <person name="Hameed A."/>
            <person name="Hsu Y.-H."/>
            <person name="Young C.-C."/>
        </authorList>
    </citation>
    <scope>NUCLEOTIDE SEQUENCE [LARGE SCALE GENOMIC DNA]</scope>
    <source>
        <strain evidence="3 4">CC-YHH848</strain>
    </source>
</reference>
<dbReference type="OrthoDB" id="1247465at2"/>
<comment type="caution">
    <text evidence="3">The sequence shown here is derived from an EMBL/GenBank/DDBJ whole genome shotgun (WGS) entry which is preliminary data.</text>
</comment>
<dbReference type="InterPro" id="IPR007372">
    <property type="entry name" value="Lipid/polyisoprenoid-bd_YceI"/>
</dbReference>
<name>A0A4S4A9Y3_9RHOO</name>
<accession>A0A4S4A9Y3</accession>
<dbReference type="Proteomes" id="UP000307956">
    <property type="component" value="Unassembled WGS sequence"/>
</dbReference>
<dbReference type="InterPro" id="IPR036761">
    <property type="entry name" value="TTHA0802/YceI-like_sf"/>
</dbReference>
<proteinExistence type="predicted"/>
<dbReference type="SMART" id="SM00867">
    <property type="entry name" value="YceI"/>
    <property type="match status" value="1"/>
</dbReference>